<proteinExistence type="predicted"/>
<dbReference type="AlphaFoldDB" id="A0A453JL56"/>
<reference evidence="3" key="2">
    <citation type="journal article" date="2017" name="Nat. Plants">
        <title>The Aegilops tauschii genome reveals multiple impacts of transposons.</title>
        <authorList>
            <person name="Zhao G."/>
            <person name="Zou C."/>
            <person name="Li K."/>
            <person name="Wang K."/>
            <person name="Li T."/>
            <person name="Gao L."/>
            <person name="Zhang X."/>
            <person name="Wang H."/>
            <person name="Yang Z."/>
            <person name="Liu X."/>
            <person name="Jiang W."/>
            <person name="Mao L."/>
            <person name="Kong X."/>
            <person name="Jiao Y."/>
            <person name="Jia J."/>
        </authorList>
    </citation>
    <scope>NUCLEOTIDE SEQUENCE [LARGE SCALE GENOMIC DNA]</scope>
    <source>
        <strain evidence="3">cv. AL8/78</strain>
    </source>
</reference>
<reference evidence="2" key="5">
    <citation type="journal article" date="2021" name="G3 (Bethesda)">
        <title>Aegilops tauschii genome assembly Aet v5.0 features greater sequence contiguity and improved annotation.</title>
        <authorList>
            <person name="Wang L."/>
            <person name="Zhu T."/>
            <person name="Rodriguez J.C."/>
            <person name="Deal K.R."/>
            <person name="Dubcovsky J."/>
            <person name="McGuire P.E."/>
            <person name="Lux T."/>
            <person name="Spannagl M."/>
            <person name="Mayer K.F.X."/>
            <person name="Baldrich P."/>
            <person name="Meyers B.C."/>
            <person name="Huo N."/>
            <person name="Gu Y.Q."/>
            <person name="Zhou H."/>
            <person name="Devos K.M."/>
            <person name="Bennetzen J.L."/>
            <person name="Unver T."/>
            <person name="Budak H."/>
            <person name="Gulick P.J."/>
            <person name="Galiba G."/>
            <person name="Kalapos B."/>
            <person name="Nelson D.R."/>
            <person name="Li P."/>
            <person name="You F.M."/>
            <person name="Luo M.C."/>
            <person name="Dvorak J."/>
        </authorList>
    </citation>
    <scope>NUCLEOTIDE SEQUENCE [LARGE SCALE GENOMIC DNA]</scope>
    <source>
        <strain evidence="2">cv. AL8/78</strain>
    </source>
</reference>
<name>A0A453JL56_AEGTS</name>
<evidence type="ECO:0000256" key="1">
    <source>
        <dbReference type="SAM" id="Coils"/>
    </source>
</evidence>
<organism evidence="2 3">
    <name type="scientific">Aegilops tauschii subsp. strangulata</name>
    <name type="common">Goatgrass</name>
    <dbReference type="NCBI Taxonomy" id="200361"/>
    <lineage>
        <taxon>Eukaryota</taxon>
        <taxon>Viridiplantae</taxon>
        <taxon>Streptophyta</taxon>
        <taxon>Embryophyta</taxon>
        <taxon>Tracheophyta</taxon>
        <taxon>Spermatophyta</taxon>
        <taxon>Magnoliopsida</taxon>
        <taxon>Liliopsida</taxon>
        <taxon>Poales</taxon>
        <taxon>Poaceae</taxon>
        <taxon>BOP clade</taxon>
        <taxon>Pooideae</taxon>
        <taxon>Triticodae</taxon>
        <taxon>Triticeae</taxon>
        <taxon>Triticinae</taxon>
        <taxon>Aegilops</taxon>
    </lineage>
</organism>
<reference evidence="2" key="4">
    <citation type="submission" date="2019-03" db="UniProtKB">
        <authorList>
            <consortium name="EnsemblPlants"/>
        </authorList>
    </citation>
    <scope>IDENTIFICATION</scope>
</reference>
<sequence>KLMLENCQDISLWVGRAKQDCKSKDAQIKSMEETIQSLEAKNKAKDLLTMNLQDKIKELESQLLVERKIARQHVDN</sequence>
<evidence type="ECO:0000313" key="2">
    <source>
        <dbReference type="EnsemblPlants" id="AET5Gv20106200.19"/>
    </source>
</evidence>
<reference evidence="3" key="1">
    <citation type="journal article" date="2014" name="Science">
        <title>Ancient hybridizations among the ancestral genomes of bread wheat.</title>
        <authorList>
            <consortium name="International Wheat Genome Sequencing Consortium,"/>
            <person name="Marcussen T."/>
            <person name="Sandve S.R."/>
            <person name="Heier L."/>
            <person name="Spannagl M."/>
            <person name="Pfeifer M."/>
            <person name="Jakobsen K.S."/>
            <person name="Wulff B.B."/>
            <person name="Steuernagel B."/>
            <person name="Mayer K.F."/>
            <person name="Olsen O.A."/>
        </authorList>
    </citation>
    <scope>NUCLEOTIDE SEQUENCE [LARGE SCALE GENOMIC DNA]</scope>
    <source>
        <strain evidence="3">cv. AL8/78</strain>
    </source>
</reference>
<feature type="coiled-coil region" evidence="1">
    <location>
        <begin position="21"/>
        <end position="48"/>
    </location>
</feature>
<dbReference type="EnsemblPlants" id="AET5Gv20106200.19">
    <property type="protein sequence ID" value="AET5Gv20106200.19"/>
    <property type="gene ID" value="AET5Gv20106200"/>
</dbReference>
<evidence type="ECO:0000313" key="3">
    <source>
        <dbReference type="Proteomes" id="UP000015105"/>
    </source>
</evidence>
<accession>A0A453JL56</accession>
<protein>
    <submittedName>
        <fullName evidence="2">Uncharacterized protein</fullName>
    </submittedName>
</protein>
<dbReference type="Gramene" id="AET5Gv20106200.19">
    <property type="protein sequence ID" value="AET5Gv20106200.19"/>
    <property type="gene ID" value="AET5Gv20106200"/>
</dbReference>
<keyword evidence="3" id="KW-1185">Reference proteome</keyword>
<dbReference type="Proteomes" id="UP000015105">
    <property type="component" value="Chromosome 5D"/>
</dbReference>
<reference evidence="2" key="3">
    <citation type="journal article" date="2017" name="Nature">
        <title>Genome sequence of the progenitor of the wheat D genome Aegilops tauschii.</title>
        <authorList>
            <person name="Luo M.C."/>
            <person name="Gu Y.Q."/>
            <person name="Puiu D."/>
            <person name="Wang H."/>
            <person name="Twardziok S.O."/>
            <person name="Deal K.R."/>
            <person name="Huo N."/>
            <person name="Zhu T."/>
            <person name="Wang L."/>
            <person name="Wang Y."/>
            <person name="McGuire P.E."/>
            <person name="Liu S."/>
            <person name="Long H."/>
            <person name="Ramasamy R.K."/>
            <person name="Rodriguez J.C."/>
            <person name="Van S.L."/>
            <person name="Yuan L."/>
            <person name="Wang Z."/>
            <person name="Xia Z."/>
            <person name="Xiao L."/>
            <person name="Anderson O.D."/>
            <person name="Ouyang S."/>
            <person name="Liang Y."/>
            <person name="Zimin A.V."/>
            <person name="Pertea G."/>
            <person name="Qi P."/>
            <person name="Bennetzen J.L."/>
            <person name="Dai X."/>
            <person name="Dawson M.W."/>
            <person name="Muller H.G."/>
            <person name="Kugler K."/>
            <person name="Rivarola-Duarte L."/>
            <person name="Spannagl M."/>
            <person name="Mayer K.F.X."/>
            <person name="Lu F.H."/>
            <person name="Bevan M.W."/>
            <person name="Leroy P."/>
            <person name="Li P."/>
            <person name="You F.M."/>
            <person name="Sun Q."/>
            <person name="Liu Z."/>
            <person name="Lyons E."/>
            <person name="Wicker T."/>
            <person name="Salzberg S.L."/>
            <person name="Devos K.M."/>
            <person name="Dvorak J."/>
        </authorList>
    </citation>
    <scope>NUCLEOTIDE SEQUENCE [LARGE SCALE GENOMIC DNA]</scope>
    <source>
        <strain evidence="2">cv. AL8/78</strain>
    </source>
</reference>
<keyword evidence="1" id="KW-0175">Coiled coil</keyword>